<evidence type="ECO:0000313" key="4">
    <source>
        <dbReference type="Proteomes" id="UP000678228"/>
    </source>
</evidence>
<dbReference type="GO" id="GO:0009254">
    <property type="term" value="P:peptidoglycan turnover"/>
    <property type="evidence" value="ECO:0007669"/>
    <property type="project" value="InterPro"/>
</dbReference>
<dbReference type="PANTHER" id="PTHR39160:SF4">
    <property type="entry name" value="RESUSCITATION-PROMOTING FACTOR RPFB"/>
    <property type="match status" value="1"/>
</dbReference>
<comment type="caution">
    <text evidence="3">The sequence shown here is derived from an EMBL/GenBank/DDBJ whole genome shotgun (WGS) entry which is preliminary data.</text>
</comment>
<dbReference type="InterPro" id="IPR010611">
    <property type="entry name" value="3D_dom"/>
</dbReference>
<evidence type="ECO:0000259" key="2">
    <source>
        <dbReference type="Pfam" id="PF06725"/>
    </source>
</evidence>
<name>A0A940WXV5_9BACI</name>
<dbReference type="Gene3D" id="2.40.40.10">
    <property type="entry name" value="RlpA-like domain"/>
    <property type="match status" value="1"/>
</dbReference>
<dbReference type="CDD" id="cd22786">
    <property type="entry name" value="DPBB_YuiC-like"/>
    <property type="match status" value="1"/>
</dbReference>
<evidence type="ECO:0000256" key="1">
    <source>
        <dbReference type="ARBA" id="ARBA00022729"/>
    </source>
</evidence>
<protein>
    <submittedName>
        <fullName evidence="3">3D domain-containing protein</fullName>
    </submittedName>
</protein>
<feature type="domain" description="3D" evidence="2">
    <location>
        <begin position="137"/>
        <end position="198"/>
    </location>
</feature>
<dbReference type="AlphaFoldDB" id="A0A940WXV5"/>
<keyword evidence="4" id="KW-1185">Reference proteome</keyword>
<dbReference type="Pfam" id="PF06725">
    <property type="entry name" value="3D"/>
    <property type="match status" value="1"/>
</dbReference>
<dbReference type="InterPro" id="IPR036908">
    <property type="entry name" value="RlpA-like_sf"/>
</dbReference>
<organism evidence="3 4">
    <name type="scientific">Halalkalibacter suaedae</name>
    <dbReference type="NCBI Taxonomy" id="2822140"/>
    <lineage>
        <taxon>Bacteria</taxon>
        <taxon>Bacillati</taxon>
        <taxon>Bacillota</taxon>
        <taxon>Bacilli</taxon>
        <taxon>Bacillales</taxon>
        <taxon>Bacillaceae</taxon>
        <taxon>Halalkalibacter</taxon>
    </lineage>
</organism>
<gene>
    <name evidence="3" type="ORF">J7W16_01980</name>
</gene>
<dbReference type="EMBL" id="JAGKSQ010000001">
    <property type="protein sequence ID" value="MBP3949884.1"/>
    <property type="molecule type" value="Genomic_DNA"/>
</dbReference>
<keyword evidence="1" id="KW-0732">Signal</keyword>
<accession>A0A940WXV5</accession>
<reference evidence="3" key="1">
    <citation type="submission" date="2021-03" db="EMBL/GenBank/DDBJ databases">
        <title>Bacillus suaedae sp. nov., isolated from Suaeda aralocaspica.</title>
        <authorList>
            <person name="Lei R.F.R."/>
        </authorList>
    </citation>
    <scope>NUCLEOTIDE SEQUENCE</scope>
    <source>
        <strain evidence="3">YZJH907-2</strain>
    </source>
</reference>
<dbReference type="SUPFAM" id="SSF50685">
    <property type="entry name" value="Barwin-like endoglucanases"/>
    <property type="match status" value="1"/>
</dbReference>
<evidence type="ECO:0000313" key="3">
    <source>
        <dbReference type="EMBL" id="MBP3949884.1"/>
    </source>
</evidence>
<sequence>MRRVIMSGLFIAAFFTTFGNFSGVSAAELQRWMYEQVSITDQDQEELHTARNSAYKKSFFNKRTLPFVKTEEMSMSEEIVESTDVPLEEAIDWSKYPSERVVATGYTAGVESTGKNPDHPSYGITYSGVQVKRDLYSTIAADTSVYPIGTVLFIPDYGYGVVADTGSAIKGHKIDLYYETVKDVYSKWGKKEVEVFIVKKGTGKLSEEELTRLNENDAVQVFRNQLDL</sequence>
<dbReference type="PANTHER" id="PTHR39160">
    <property type="entry name" value="CELL WALL-BINDING PROTEIN YOCH"/>
    <property type="match status" value="1"/>
</dbReference>
<dbReference type="GO" id="GO:0019867">
    <property type="term" value="C:outer membrane"/>
    <property type="evidence" value="ECO:0007669"/>
    <property type="project" value="InterPro"/>
</dbReference>
<dbReference type="GO" id="GO:0004553">
    <property type="term" value="F:hydrolase activity, hydrolyzing O-glycosyl compounds"/>
    <property type="evidence" value="ECO:0007669"/>
    <property type="project" value="InterPro"/>
</dbReference>
<proteinExistence type="predicted"/>
<dbReference type="InterPro" id="IPR051933">
    <property type="entry name" value="Resuscitation_pf_RpfB"/>
</dbReference>
<dbReference type="Proteomes" id="UP000678228">
    <property type="component" value="Unassembled WGS sequence"/>
</dbReference>